<protein>
    <submittedName>
        <fullName evidence="1">Uncharacterized protein</fullName>
    </submittedName>
</protein>
<dbReference type="EMBL" id="CAVMJV010000001">
    <property type="protein sequence ID" value="CAK5006877.1"/>
    <property type="molecule type" value="Genomic_DNA"/>
</dbReference>
<organism evidence="1 2">
    <name type="scientific">Meloidogyne enterolobii</name>
    <name type="common">Root-knot nematode worm</name>
    <name type="synonym">Meloidogyne mayaguensis</name>
    <dbReference type="NCBI Taxonomy" id="390850"/>
    <lineage>
        <taxon>Eukaryota</taxon>
        <taxon>Metazoa</taxon>
        <taxon>Ecdysozoa</taxon>
        <taxon>Nematoda</taxon>
        <taxon>Chromadorea</taxon>
        <taxon>Rhabditida</taxon>
        <taxon>Tylenchina</taxon>
        <taxon>Tylenchomorpha</taxon>
        <taxon>Tylenchoidea</taxon>
        <taxon>Meloidogynidae</taxon>
        <taxon>Meloidogyninae</taxon>
        <taxon>Meloidogyne</taxon>
    </lineage>
</organism>
<gene>
    <name evidence="1" type="ORF">MENTE1834_LOCUS617</name>
</gene>
<accession>A0ACB0XKY3</accession>
<name>A0ACB0XKY3_MELEN</name>
<evidence type="ECO:0000313" key="1">
    <source>
        <dbReference type="EMBL" id="CAK5006877.1"/>
    </source>
</evidence>
<reference evidence="1" key="1">
    <citation type="submission" date="2023-11" db="EMBL/GenBank/DDBJ databases">
        <authorList>
            <person name="Poullet M."/>
        </authorList>
    </citation>
    <scope>NUCLEOTIDE SEQUENCE</scope>
    <source>
        <strain evidence="1">E1834</strain>
    </source>
</reference>
<dbReference type="Proteomes" id="UP001497535">
    <property type="component" value="Unassembled WGS sequence"/>
</dbReference>
<sequence>MFLLNIKFFFLSFSLLSLNLKMPFYECVIYFTRLKIFYTSSQCLLSRLPIKWIAKTPAKTLSISLLKCIFL</sequence>
<comment type="caution">
    <text evidence="1">The sequence shown here is derived from an EMBL/GenBank/DDBJ whole genome shotgun (WGS) entry which is preliminary data.</text>
</comment>
<proteinExistence type="predicted"/>
<evidence type="ECO:0000313" key="2">
    <source>
        <dbReference type="Proteomes" id="UP001497535"/>
    </source>
</evidence>
<keyword evidence="2" id="KW-1185">Reference proteome</keyword>